<keyword evidence="2" id="KW-1185">Reference proteome</keyword>
<dbReference type="Proteomes" id="UP000467130">
    <property type="component" value="Chromosome"/>
</dbReference>
<gene>
    <name evidence="1" type="ORF">MSTO_02000</name>
</gene>
<accession>A0A7I7Q0W4</accession>
<dbReference type="EMBL" id="AP022587">
    <property type="protein sequence ID" value="BBY19995.1"/>
    <property type="molecule type" value="Genomic_DNA"/>
</dbReference>
<reference evidence="1 2" key="1">
    <citation type="journal article" date="2019" name="Emerg. Microbes Infect.">
        <title>Comprehensive subspecies identification of 175 nontuberculous mycobacteria species based on 7547 genomic profiles.</title>
        <authorList>
            <person name="Matsumoto Y."/>
            <person name="Kinjo T."/>
            <person name="Motooka D."/>
            <person name="Nabeya D."/>
            <person name="Jung N."/>
            <person name="Uechi K."/>
            <person name="Horii T."/>
            <person name="Iida T."/>
            <person name="Fujita J."/>
            <person name="Nakamura S."/>
        </authorList>
    </citation>
    <scope>NUCLEOTIDE SEQUENCE [LARGE SCALE GENOMIC DNA]</scope>
    <source>
        <strain evidence="1 2">JCM 17783</strain>
    </source>
</reference>
<sequence>MPTMATQNWSDAPEIRPSEIRVGDVIGTLLPTGLQYTVKLISAPQKSPGKWTFFCRDAKGLQHTSTFRDDELVRRYAKAS</sequence>
<protein>
    <submittedName>
        <fullName evidence="1">Uncharacterized protein</fullName>
    </submittedName>
</protein>
<evidence type="ECO:0000313" key="1">
    <source>
        <dbReference type="EMBL" id="BBY19995.1"/>
    </source>
</evidence>
<proteinExistence type="predicted"/>
<organism evidence="1 2">
    <name type="scientific">Mycobacterium stomatepiae</name>
    <dbReference type="NCBI Taxonomy" id="470076"/>
    <lineage>
        <taxon>Bacteria</taxon>
        <taxon>Bacillati</taxon>
        <taxon>Actinomycetota</taxon>
        <taxon>Actinomycetes</taxon>
        <taxon>Mycobacteriales</taxon>
        <taxon>Mycobacteriaceae</taxon>
        <taxon>Mycobacterium</taxon>
        <taxon>Mycobacterium simiae complex</taxon>
    </lineage>
</organism>
<evidence type="ECO:0000313" key="2">
    <source>
        <dbReference type="Proteomes" id="UP000467130"/>
    </source>
</evidence>
<dbReference type="AlphaFoldDB" id="A0A7I7Q0W4"/>
<dbReference type="KEGG" id="msto:MSTO_02000"/>
<name>A0A7I7Q0W4_9MYCO</name>